<dbReference type="Proteomes" id="UP000032360">
    <property type="component" value="Unassembled WGS sequence"/>
</dbReference>
<feature type="domain" description="Glycosyltransferase 2-like" evidence="2">
    <location>
        <begin position="18"/>
        <end position="189"/>
    </location>
</feature>
<dbReference type="InterPro" id="IPR001173">
    <property type="entry name" value="Glyco_trans_2-like"/>
</dbReference>
<dbReference type="Gene3D" id="3.90.550.10">
    <property type="entry name" value="Spore Coat Polysaccharide Biosynthesis Protein SpsA, Chain A"/>
    <property type="match status" value="1"/>
</dbReference>
<gene>
    <name evidence="3" type="primary">arnC2</name>
    <name evidence="3" type="ORF">AXFE_24190</name>
</gene>
<dbReference type="InterPro" id="IPR050256">
    <property type="entry name" value="Glycosyltransferase_2"/>
</dbReference>
<dbReference type="PANTHER" id="PTHR48090:SF7">
    <property type="entry name" value="RFBJ PROTEIN"/>
    <property type="match status" value="1"/>
</dbReference>
<accession>A0A0D8HFU1</accession>
<name>A0A0D8HFU1_9ACTN</name>
<dbReference type="EC" id="2.4.2.53" evidence="3"/>
<comment type="caution">
    <text evidence="3">The sequence shown here is derived from an EMBL/GenBank/DDBJ whole genome shotgun (WGS) entry which is preliminary data.</text>
</comment>
<proteinExistence type="inferred from homology"/>
<evidence type="ECO:0000259" key="2">
    <source>
        <dbReference type="Pfam" id="PF00535"/>
    </source>
</evidence>
<dbReference type="InterPro" id="IPR029044">
    <property type="entry name" value="Nucleotide-diphossugar_trans"/>
</dbReference>
<dbReference type="CDD" id="cd04179">
    <property type="entry name" value="DPM_DPG-synthase_like"/>
    <property type="match status" value="1"/>
</dbReference>
<dbReference type="Pfam" id="PF00535">
    <property type="entry name" value="Glycos_transf_2"/>
    <property type="match status" value="1"/>
</dbReference>
<evidence type="ECO:0000256" key="1">
    <source>
        <dbReference type="ARBA" id="ARBA00006739"/>
    </source>
</evidence>
<sequence length="262" mass="30362">MRTIQAKYNYAQRADRISVIMPVYNEISTIKEAIKSFQDAYKLDSRLELIIVESASDDGSREYVTKFQDEKGILVILEERPFGKGHAVRNGISHAKGDIISIFDADGEYVFSDIWKLVDAIEDGRASFVLGSRHGPGQKVRQFGKHNWLAQSMNLMHWIFATMINLAFDVRIRDPFTMWKVFRREILDHLELVSDRFDLDWEIICKFAILGFVPLEIPINYISRDYSQGKKVKLISDPISWIVLLLKLRFSQATKELRSTRI</sequence>
<dbReference type="AlphaFoldDB" id="A0A0D8HFU1"/>
<dbReference type="EMBL" id="JXYS01000075">
    <property type="protein sequence ID" value="KJF16754.1"/>
    <property type="molecule type" value="Genomic_DNA"/>
</dbReference>
<comment type="similarity">
    <text evidence="1">Belongs to the glycosyltransferase 2 family.</text>
</comment>
<evidence type="ECO:0000313" key="3">
    <source>
        <dbReference type="EMBL" id="KJF16754.1"/>
    </source>
</evidence>
<keyword evidence="3" id="KW-0328">Glycosyltransferase</keyword>
<dbReference type="RefSeq" id="WP_152626052.1">
    <property type="nucleotide sequence ID" value="NZ_JXYS01000075.1"/>
</dbReference>
<dbReference type="STRING" id="1280514.AXFE_24190"/>
<keyword evidence="4" id="KW-1185">Reference proteome</keyword>
<dbReference type="GO" id="GO:0099621">
    <property type="term" value="F:undecaprenyl-phosphate 4-deoxy-4-formamido-L-arabinose transferase activity"/>
    <property type="evidence" value="ECO:0007669"/>
    <property type="project" value="UniProtKB-EC"/>
</dbReference>
<dbReference type="PANTHER" id="PTHR48090">
    <property type="entry name" value="UNDECAPRENYL-PHOSPHATE 4-DEOXY-4-FORMAMIDO-L-ARABINOSE TRANSFERASE-RELATED"/>
    <property type="match status" value="1"/>
</dbReference>
<dbReference type="OrthoDB" id="9797391at2"/>
<dbReference type="SUPFAM" id="SSF53448">
    <property type="entry name" value="Nucleotide-diphospho-sugar transferases"/>
    <property type="match status" value="1"/>
</dbReference>
<keyword evidence="3" id="KW-0808">Transferase</keyword>
<protein>
    <submittedName>
        <fullName evidence="3">Undecaprenyl-phosphate 4-deoxy-4-formamido-L-arabinose transferase</fullName>
        <ecNumber evidence="3">2.4.2.53</ecNumber>
    </submittedName>
</protein>
<organism evidence="3 4">
    <name type="scientific">Acidithrix ferrooxidans</name>
    <dbReference type="NCBI Taxonomy" id="1280514"/>
    <lineage>
        <taxon>Bacteria</taxon>
        <taxon>Bacillati</taxon>
        <taxon>Actinomycetota</taxon>
        <taxon>Acidimicrobiia</taxon>
        <taxon>Acidimicrobiales</taxon>
        <taxon>Acidimicrobiaceae</taxon>
        <taxon>Acidithrix</taxon>
    </lineage>
</organism>
<reference evidence="3 4" key="1">
    <citation type="submission" date="2015-01" db="EMBL/GenBank/DDBJ databases">
        <title>Draft genome of the acidophilic iron oxidizer Acidithrix ferrooxidans strain Py-F3.</title>
        <authorList>
            <person name="Poehlein A."/>
            <person name="Eisen S."/>
            <person name="Schloemann M."/>
            <person name="Johnson B.D."/>
            <person name="Daniel R."/>
            <person name="Muehling M."/>
        </authorList>
    </citation>
    <scope>NUCLEOTIDE SEQUENCE [LARGE SCALE GENOMIC DNA]</scope>
    <source>
        <strain evidence="3 4">Py-F3</strain>
    </source>
</reference>
<evidence type="ECO:0000313" key="4">
    <source>
        <dbReference type="Proteomes" id="UP000032360"/>
    </source>
</evidence>